<dbReference type="HOGENOM" id="CLU_338135_0_0_1"/>
<dbReference type="Proteomes" id="UP000007266">
    <property type="component" value="Linkage group 5"/>
</dbReference>
<name>D6WN39_TRICA</name>
<dbReference type="EMBL" id="KQ971343">
    <property type="protein sequence ID" value="EFA03241.1"/>
    <property type="molecule type" value="Genomic_DNA"/>
</dbReference>
<keyword evidence="4" id="KW-1185">Reference proteome</keyword>
<reference evidence="3 4" key="2">
    <citation type="journal article" date="2010" name="Nucleic Acids Res.">
        <title>BeetleBase in 2010: revisions to provide comprehensive genomic information for Tribolium castaneum.</title>
        <authorList>
            <person name="Kim H.S."/>
            <person name="Murphy T."/>
            <person name="Xia J."/>
            <person name="Caragea D."/>
            <person name="Park Y."/>
            <person name="Beeman R.W."/>
            <person name="Lorenzen M.D."/>
            <person name="Butcher S."/>
            <person name="Manak J.R."/>
            <person name="Brown S.J."/>
        </authorList>
    </citation>
    <scope>GENOME REANNOTATION</scope>
    <source>
        <strain evidence="3 4">Georgia GA2</strain>
    </source>
</reference>
<protein>
    <submittedName>
        <fullName evidence="3">Uncharacterized protein</fullName>
    </submittedName>
</protein>
<sequence length="842" mass="96555">MFRQANSVRALFVLCLFKIIACDGSFHLFYQIPASEYDGCENLSRFFQTIQTSSPVNALKAIIAPLACSTCPQESHLLHQKLIELASHGSLNINFVIANLKKMKNLNRYDVLITTLMAINEFTTVDPSLKLEISNEIFYLLKRRYLKINSYSKSRQGFCQYDAAKPQVGGIFSRPKQTPILIQTPIRNDYLRAPVGRISQPFVSQIPVLIQTPIKYYPKAAPSYVPPVVQHVMGKALPTNQANGCACQTRVIEMLLDRLIALERQRKQPTTDQSCRNTRIQPNKTSTPSDSLRFRSNPKTSGLNVPIVPRNNLDVLQDLLKDFPLPKYPKEKMMYQKFKALLQKPQVQNLVKNLDLSKYKPNEILYIIITTVLHTLKTEEIQEVFAFFETYREAARTGFNFGNLLDLLPPPKSSKERNYHNITKHLLLSRALYNLNLGPNFRQAPNLADKLIILLQELLKTNTIPGEVREALQYYLPVFLGKRANIHFENLIPLLPKPVNDVERKQLDVLKNLLASNELYVLMKNYNLNNLTPAQLLQIVLHHLINQHGDYSDAALYYRNKLAINKYGFNYYDLLNLIPVTQENRAFVQLLSNYFHSPEFEAILALPSLKTLSNVDKLLLILETIQKKSTDANVLKAAASVLDDVRLQVFYQNIQQKVIGLIPAPKSNIEKQQYETVKSFLLSKRAFPMLGGIDLSVFPDSKHLLEFVFKTVTESNLEQNIRDAFEYYLDIAHKLKPLEFVTKKEIKKKFELTEIFTDTLDLKTLTVPQKRAFKNFFKYISEVKPDAMSKFDSWDQAKTRGEFMKLLFKYFVESPTVLPEIKESIKILDPLVKMDGKGALPP</sequence>
<feature type="signal peptide" evidence="2">
    <location>
        <begin position="1"/>
        <end position="24"/>
    </location>
</feature>
<dbReference type="InParanoid" id="D6WN39"/>
<proteinExistence type="predicted"/>
<feature type="chain" id="PRO_5003089352" evidence="2">
    <location>
        <begin position="25"/>
        <end position="842"/>
    </location>
</feature>
<accession>D6WN39</accession>
<evidence type="ECO:0000313" key="3">
    <source>
        <dbReference type="EMBL" id="EFA03241.1"/>
    </source>
</evidence>
<evidence type="ECO:0000256" key="1">
    <source>
        <dbReference type="SAM" id="MobiDB-lite"/>
    </source>
</evidence>
<feature type="region of interest" description="Disordered" evidence="1">
    <location>
        <begin position="266"/>
        <end position="305"/>
    </location>
</feature>
<gene>
    <name evidence="3" type="primary">AUGUSTUS-3.0.2_13173</name>
    <name evidence="3" type="ORF">TcasGA2_TC013173</name>
</gene>
<dbReference type="AlphaFoldDB" id="D6WN39"/>
<evidence type="ECO:0000256" key="2">
    <source>
        <dbReference type="SAM" id="SignalP"/>
    </source>
</evidence>
<keyword evidence="2" id="KW-0732">Signal</keyword>
<organism evidence="3 4">
    <name type="scientific">Tribolium castaneum</name>
    <name type="common">Red flour beetle</name>
    <dbReference type="NCBI Taxonomy" id="7070"/>
    <lineage>
        <taxon>Eukaryota</taxon>
        <taxon>Metazoa</taxon>
        <taxon>Ecdysozoa</taxon>
        <taxon>Arthropoda</taxon>
        <taxon>Hexapoda</taxon>
        <taxon>Insecta</taxon>
        <taxon>Pterygota</taxon>
        <taxon>Neoptera</taxon>
        <taxon>Endopterygota</taxon>
        <taxon>Coleoptera</taxon>
        <taxon>Polyphaga</taxon>
        <taxon>Cucujiformia</taxon>
        <taxon>Tenebrionidae</taxon>
        <taxon>Tenebrionidae incertae sedis</taxon>
        <taxon>Tribolium</taxon>
    </lineage>
</organism>
<feature type="compositionally biased region" description="Polar residues" evidence="1">
    <location>
        <begin position="268"/>
        <end position="290"/>
    </location>
</feature>
<dbReference type="OrthoDB" id="7694537at2759"/>
<reference evidence="3 4" key="1">
    <citation type="journal article" date="2008" name="Nature">
        <title>The genome of the model beetle and pest Tribolium castaneum.</title>
        <authorList>
            <consortium name="Tribolium Genome Sequencing Consortium"/>
            <person name="Richards S."/>
            <person name="Gibbs R.A."/>
            <person name="Weinstock G.M."/>
            <person name="Brown S.J."/>
            <person name="Denell R."/>
            <person name="Beeman R.W."/>
            <person name="Gibbs R."/>
            <person name="Beeman R.W."/>
            <person name="Brown S.J."/>
            <person name="Bucher G."/>
            <person name="Friedrich M."/>
            <person name="Grimmelikhuijzen C.J."/>
            <person name="Klingler M."/>
            <person name="Lorenzen M."/>
            <person name="Richards S."/>
            <person name="Roth S."/>
            <person name="Schroder R."/>
            <person name="Tautz D."/>
            <person name="Zdobnov E.M."/>
            <person name="Muzny D."/>
            <person name="Gibbs R.A."/>
            <person name="Weinstock G.M."/>
            <person name="Attaway T."/>
            <person name="Bell S."/>
            <person name="Buhay C.J."/>
            <person name="Chandrabose M.N."/>
            <person name="Chavez D."/>
            <person name="Clerk-Blankenburg K.P."/>
            <person name="Cree A."/>
            <person name="Dao M."/>
            <person name="Davis C."/>
            <person name="Chacko J."/>
            <person name="Dinh H."/>
            <person name="Dugan-Rocha S."/>
            <person name="Fowler G."/>
            <person name="Garner T.T."/>
            <person name="Garnes J."/>
            <person name="Gnirke A."/>
            <person name="Hawes A."/>
            <person name="Hernandez J."/>
            <person name="Hines S."/>
            <person name="Holder M."/>
            <person name="Hume J."/>
            <person name="Jhangiani S.N."/>
            <person name="Joshi V."/>
            <person name="Khan Z.M."/>
            <person name="Jackson L."/>
            <person name="Kovar C."/>
            <person name="Kowis A."/>
            <person name="Lee S."/>
            <person name="Lewis L.R."/>
            <person name="Margolis J."/>
            <person name="Morgan M."/>
            <person name="Nazareth L.V."/>
            <person name="Nguyen N."/>
            <person name="Okwuonu G."/>
            <person name="Parker D."/>
            <person name="Richards S."/>
            <person name="Ruiz S.J."/>
            <person name="Santibanez J."/>
            <person name="Savard J."/>
            <person name="Scherer S.E."/>
            <person name="Schneider B."/>
            <person name="Sodergren E."/>
            <person name="Tautz D."/>
            <person name="Vattahil S."/>
            <person name="Villasana D."/>
            <person name="White C.S."/>
            <person name="Wright R."/>
            <person name="Park Y."/>
            <person name="Beeman R.W."/>
            <person name="Lord J."/>
            <person name="Oppert B."/>
            <person name="Lorenzen M."/>
            <person name="Brown S."/>
            <person name="Wang L."/>
            <person name="Savard J."/>
            <person name="Tautz D."/>
            <person name="Richards S."/>
            <person name="Weinstock G."/>
            <person name="Gibbs R.A."/>
            <person name="Liu Y."/>
            <person name="Worley K."/>
            <person name="Weinstock G."/>
            <person name="Elsik C.G."/>
            <person name="Reese J.T."/>
            <person name="Elhaik E."/>
            <person name="Landan G."/>
            <person name="Graur D."/>
            <person name="Arensburger P."/>
            <person name="Atkinson P."/>
            <person name="Beeman R.W."/>
            <person name="Beidler J."/>
            <person name="Brown S.J."/>
            <person name="Demuth J.P."/>
            <person name="Drury D.W."/>
            <person name="Du Y.Z."/>
            <person name="Fujiwara H."/>
            <person name="Lorenzen M."/>
            <person name="Maselli V."/>
            <person name="Osanai M."/>
            <person name="Park Y."/>
            <person name="Robertson H.M."/>
            <person name="Tu Z."/>
            <person name="Wang J.J."/>
            <person name="Wang S."/>
            <person name="Richards S."/>
            <person name="Song H."/>
            <person name="Zhang L."/>
            <person name="Sodergren E."/>
            <person name="Werner D."/>
            <person name="Stanke M."/>
            <person name="Morgenstern B."/>
            <person name="Solovyev V."/>
            <person name="Kosarev P."/>
            <person name="Brown G."/>
            <person name="Chen H.C."/>
            <person name="Ermolaeva O."/>
            <person name="Hlavina W."/>
            <person name="Kapustin Y."/>
            <person name="Kiryutin B."/>
            <person name="Kitts P."/>
            <person name="Maglott D."/>
            <person name="Pruitt K."/>
            <person name="Sapojnikov V."/>
            <person name="Souvorov A."/>
            <person name="Mackey A.J."/>
            <person name="Waterhouse R.M."/>
            <person name="Wyder S."/>
            <person name="Zdobnov E.M."/>
            <person name="Zdobnov E.M."/>
            <person name="Wyder S."/>
            <person name="Kriventseva E.V."/>
            <person name="Kadowaki T."/>
            <person name="Bork P."/>
            <person name="Aranda M."/>
            <person name="Bao R."/>
            <person name="Beermann A."/>
            <person name="Berns N."/>
            <person name="Bolognesi R."/>
            <person name="Bonneton F."/>
            <person name="Bopp D."/>
            <person name="Brown S.J."/>
            <person name="Bucher G."/>
            <person name="Butts T."/>
            <person name="Chaumot A."/>
            <person name="Denell R.E."/>
            <person name="Ferrier D.E."/>
            <person name="Friedrich M."/>
            <person name="Gordon C.M."/>
            <person name="Jindra M."/>
            <person name="Klingler M."/>
            <person name="Lan Q."/>
            <person name="Lattorff H.M."/>
            <person name="Laudet V."/>
            <person name="von Levetsow C."/>
            <person name="Liu Z."/>
            <person name="Lutz R."/>
            <person name="Lynch J.A."/>
            <person name="da Fonseca R.N."/>
            <person name="Posnien N."/>
            <person name="Reuter R."/>
            <person name="Roth S."/>
            <person name="Savard J."/>
            <person name="Schinko J.B."/>
            <person name="Schmitt C."/>
            <person name="Schoppmeier M."/>
            <person name="Schroder R."/>
            <person name="Shippy T.D."/>
            <person name="Simonnet F."/>
            <person name="Marques-Souza H."/>
            <person name="Tautz D."/>
            <person name="Tomoyasu Y."/>
            <person name="Trauner J."/>
            <person name="Van der Zee M."/>
            <person name="Vervoort M."/>
            <person name="Wittkopp N."/>
            <person name="Wimmer E.A."/>
            <person name="Yang X."/>
            <person name="Jones A.K."/>
            <person name="Sattelle D.B."/>
            <person name="Ebert P.R."/>
            <person name="Nelson D."/>
            <person name="Scott J.G."/>
            <person name="Beeman R.W."/>
            <person name="Muthukrishnan S."/>
            <person name="Kramer K.J."/>
            <person name="Arakane Y."/>
            <person name="Beeman R.W."/>
            <person name="Zhu Q."/>
            <person name="Hogenkamp D."/>
            <person name="Dixit R."/>
            <person name="Oppert B."/>
            <person name="Jiang H."/>
            <person name="Zou Z."/>
            <person name="Marshall J."/>
            <person name="Elpidina E."/>
            <person name="Vinokurov K."/>
            <person name="Oppert C."/>
            <person name="Zou Z."/>
            <person name="Evans J."/>
            <person name="Lu Z."/>
            <person name="Zhao P."/>
            <person name="Sumathipala N."/>
            <person name="Altincicek B."/>
            <person name="Vilcinskas A."/>
            <person name="Williams M."/>
            <person name="Hultmark D."/>
            <person name="Hetru C."/>
            <person name="Jiang H."/>
            <person name="Grimmelikhuijzen C.J."/>
            <person name="Hauser F."/>
            <person name="Cazzamali G."/>
            <person name="Williamson M."/>
            <person name="Park Y."/>
            <person name="Li B."/>
            <person name="Tanaka Y."/>
            <person name="Predel R."/>
            <person name="Neupert S."/>
            <person name="Schachtner J."/>
            <person name="Verleyen P."/>
            <person name="Raible F."/>
            <person name="Bork P."/>
            <person name="Friedrich M."/>
            <person name="Walden K.K."/>
            <person name="Robertson H.M."/>
            <person name="Angeli S."/>
            <person name="Foret S."/>
            <person name="Bucher G."/>
            <person name="Schuetz S."/>
            <person name="Maleszka R."/>
            <person name="Wimmer E.A."/>
            <person name="Beeman R.W."/>
            <person name="Lorenzen M."/>
            <person name="Tomoyasu Y."/>
            <person name="Miller S.C."/>
            <person name="Grossmann D."/>
            <person name="Bucher G."/>
        </authorList>
    </citation>
    <scope>NUCLEOTIDE SEQUENCE [LARGE SCALE GENOMIC DNA]</scope>
    <source>
        <strain evidence="3 4">Georgia GA2</strain>
    </source>
</reference>
<dbReference type="KEGG" id="tca:103313251"/>
<evidence type="ECO:0000313" key="4">
    <source>
        <dbReference type="Proteomes" id="UP000007266"/>
    </source>
</evidence>